<dbReference type="EMBL" id="JASBWR010000064">
    <property type="protein sequence ID" value="KAJ9100315.1"/>
    <property type="molecule type" value="Genomic_DNA"/>
</dbReference>
<dbReference type="Proteomes" id="UP001241377">
    <property type="component" value="Unassembled WGS sequence"/>
</dbReference>
<evidence type="ECO:0000313" key="2">
    <source>
        <dbReference type="Proteomes" id="UP001241377"/>
    </source>
</evidence>
<accession>A0ACC2VLM7</accession>
<evidence type="ECO:0000313" key="1">
    <source>
        <dbReference type="EMBL" id="KAJ9100315.1"/>
    </source>
</evidence>
<name>A0ACC2VLM7_9TREE</name>
<gene>
    <name evidence="1" type="ORF">QFC19_005669</name>
</gene>
<organism evidence="1 2">
    <name type="scientific">Naganishia cerealis</name>
    <dbReference type="NCBI Taxonomy" id="610337"/>
    <lineage>
        <taxon>Eukaryota</taxon>
        <taxon>Fungi</taxon>
        <taxon>Dikarya</taxon>
        <taxon>Basidiomycota</taxon>
        <taxon>Agaricomycotina</taxon>
        <taxon>Tremellomycetes</taxon>
        <taxon>Filobasidiales</taxon>
        <taxon>Filobasidiaceae</taxon>
        <taxon>Naganishia</taxon>
    </lineage>
</organism>
<sequence length="666" mass="73618">MLILGYLWYIYLLVFPVAAFDWPWEDDSSSASGSASATETDSDRNKYAPYETDCPSGELTRQSVNISDGERDYITHRWEKTNNKLIEFLSERANLSDFDAETYINDYSDEHNITIGVAFSGGGYRAMLCGAGELLGLDDRYDGEDSENGLGGLLQSSTYIAGLSGGNWLVGLMVLNDWISVADIYSGKKKIWDLEDSIFNPNGINVIKTVEYYKHIYDALNAKKDAGFETSITDIWGRALSNQFFEGDQGGENVTWSSIQDLSSFKDYEMPFPVVVADGRTPGTYIINSNSTVFEFNPFEMGSWDPSVHTFFDVKYLGSGVLGGDPKNDKCTANFDNAGFVLGTSSSLFNQVILRLPGTSIPSVLKSLLNKLLKLVSNDEDDIAVYEPNPFYDSEYGGLRSVLKNDTLYLCDGGEDNQNVPLYPLIQTVRKLDIILAYDNSADTNQNWPNGSSLVETYQRQYSVQGRGTPFPYVPSVDEFVDKELNKRPVFFGCDASNMTDLVQQLKNNNINETDIPLVVYMPNHRHSYNSNTSTYKMSYDNDEKWGVIRNGFEVTTQKNGTTDDGWATCMGCAIIRRSQERRGIKQSSECEKCFQKYCWNGGSKDAVASTDAASPTGSSSSSSSKSSSQSSSTSTGKKKGAATSVSAPWQAVVYVVLLISGAFII</sequence>
<reference evidence="1" key="1">
    <citation type="submission" date="2023-04" db="EMBL/GenBank/DDBJ databases">
        <title>Draft Genome sequencing of Naganishia species isolated from polar environments using Oxford Nanopore Technology.</title>
        <authorList>
            <person name="Leo P."/>
            <person name="Venkateswaran K."/>
        </authorList>
    </citation>
    <scope>NUCLEOTIDE SEQUENCE</scope>
    <source>
        <strain evidence="1">MNA-CCFEE 5261</strain>
    </source>
</reference>
<protein>
    <submittedName>
        <fullName evidence="1">Uncharacterized protein</fullName>
    </submittedName>
</protein>
<keyword evidence="2" id="KW-1185">Reference proteome</keyword>
<comment type="caution">
    <text evidence="1">The sequence shown here is derived from an EMBL/GenBank/DDBJ whole genome shotgun (WGS) entry which is preliminary data.</text>
</comment>
<proteinExistence type="predicted"/>